<comment type="caution">
    <text evidence="1">The sequence shown here is derived from an EMBL/GenBank/DDBJ whole genome shotgun (WGS) entry which is preliminary data.</text>
</comment>
<accession>A0ABW2MUC3</accession>
<evidence type="ECO:0000313" key="1">
    <source>
        <dbReference type="EMBL" id="MFC7357268.1"/>
    </source>
</evidence>
<dbReference type="Proteomes" id="UP001596415">
    <property type="component" value="Unassembled WGS sequence"/>
</dbReference>
<keyword evidence="2" id="KW-1185">Reference proteome</keyword>
<dbReference type="EMBL" id="JBHTBN010000002">
    <property type="protein sequence ID" value="MFC7357268.1"/>
    <property type="molecule type" value="Genomic_DNA"/>
</dbReference>
<gene>
    <name evidence="1" type="ORF">ACFQO1_06190</name>
</gene>
<organism evidence="1 2">
    <name type="scientific">Jejudonia soesokkakensis</name>
    <dbReference type="NCBI Taxonomy" id="1323432"/>
    <lineage>
        <taxon>Bacteria</taxon>
        <taxon>Pseudomonadati</taxon>
        <taxon>Bacteroidota</taxon>
        <taxon>Flavobacteriia</taxon>
        <taxon>Flavobacteriales</taxon>
        <taxon>Flavobacteriaceae</taxon>
        <taxon>Jejudonia</taxon>
    </lineage>
</organism>
<protein>
    <recommendedName>
        <fullName evidence="3">TraB/GumN family protein</fullName>
    </recommendedName>
</protein>
<reference evidence="2" key="1">
    <citation type="journal article" date="2019" name="Int. J. Syst. Evol. Microbiol.">
        <title>The Global Catalogue of Microorganisms (GCM) 10K type strain sequencing project: providing services to taxonomists for standard genome sequencing and annotation.</title>
        <authorList>
            <consortium name="The Broad Institute Genomics Platform"/>
            <consortium name="The Broad Institute Genome Sequencing Center for Infectious Disease"/>
            <person name="Wu L."/>
            <person name="Ma J."/>
        </authorList>
    </citation>
    <scope>NUCLEOTIDE SEQUENCE [LARGE SCALE GENOMIC DNA]</scope>
    <source>
        <strain evidence="2">CGMCC 1.16306</strain>
    </source>
</reference>
<dbReference type="PROSITE" id="PS51257">
    <property type="entry name" value="PROKAR_LIPOPROTEIN"/>
    <property type="match status" value="1"/>
</dbReference>
<sequence>MKPYYILSLLLALFFSSCRIPLVNMTLQKLGIFEDEVKLIKLKKDNNEIAFIPIHHAGTREFYNDVTKKIDSLEAIGYFMYWEKIKSKKMDSTKADTVSRKLRKITGIYTFGNDFVSVLDTLTKNKLHKLKKQLINQPSYWDLGIDSLNSKNADATVEQILEFHDEKYGKVVLEPCDFETKITEKSSCQNLENHKDISDDIIINFRNQIVLEELDKEIKNKIAIVYGRGHLEGIKKGLIERGYIQVAPLPD</sequence>
<evidence type="ECO:0000313" key="2">
    <source>
        <dbReference type="Proteomes" id="UP001596415"/>
    </source>
</evidence>
<proteinExistence type="predicted"/>
<name>A0ABW2MUC3_9FLAO</name>
<dbReference type="RefSeq" id="WP_380217114.1">
    <property type="nucleotide sequence ID" value="NZ_JBHTBN010000002.1"/>
</dbReference>
<evidence type="ECO:0008006" key="3">
    <source>
        <dbReference type="Google" id="ProtNLM"/>
    </source>
</evidence>